<feature type="transmembrane region" description="Helical" evidence="8">
    <location>
        <begin position="447"/>
        <end position="467"/>
    </location>
</feature>
<evidence type="ECO:0000259" key="11">
    <source>
        <dbReference type="PROSITE" id="PS50939"/>
    </source>
</evidence>
<evidence type="ECO:0000256" key="9">
    <source>
        <dbReference type="SAM" id="SignalP"/>
    </source>
</evidence>
<evidence type="ECO:0000256" key="6">
    <source>
        <dbReference type="ARBA" id="ARBA00023136"/>
    </source>
</evidence>
<reference evidence="12" key="1">
    <citation type="journal article" date="2020" name="Stud. Mycol.">
        <title>101 Dothideomycetes genomes: a test case for predicting lifestyles and emergence of pathogens.</title>
        <authorList>
            <person name="Haridas S."/>
            <person name="Albert R."/>
            <person name="Binder M."/>
            <person name="Bloem J."/>
            <person name="Labutti K."/>
            <person name="Salamov A."/>
            <person name="Andreopoulos B."/>
            <person name="Baker S."/>
            <person name="Barry K."/>
            <person name="Bills G."/>
            <person name="Bluhm B."/>
            <person name="Cannon C."/>
            <person name="Castanera R."/>
            <person name="Culley D."/>
            <person name="Daum C."/>
            <person name="Ezra D."/>
            <person name="Gonzalez J."/>
            <person name="Henrissat B."/>
            <person name="Kuo A."/>
            <person name="Liang C."/>
            <person name="Lipzen A."/>
            <person name="Lutzoni F."/>
            <person name="Magnuson J."/>
            <person name="Mondo S."/>
            <person name="Nolan M."/>
            <person name="Ohm R."/>
            <person name="Pangilinan J."/>
            <person name="Park H.-J."/>
            <person name="Ramirez L."/>
            <person name="Alfaro M."/>
            <person name="Sun H."/>
            <person name="Tritt A."/>
            <person name="Yoshinaga Y."/>
            <person name="Zwiers L.-H."/>
            <person name="Turgeon B."/>
            <person name="Goodwin S."/>
            <person name="Spatafora J."/>
            <person name="Crous P."/>
            <person name="Grigoriev I."/>
        </authorList>
    </citation>
    <scope>NUCLEOTIDE SEQUENCE</scope>
    <source>
        <strain evidence="12">CBS 122367</strain>
    </source>
</reference>
<dbReference type="PROSITE" id="PS50939">
    <property type="entry name" value="CYTOCHROME_B561"/>
    <property type="match status" value="1"/>
</dbReference>
<protein>
    <submittedName>
        <fullName evidence="12">Iron reductase domain protein</fullName>
    </submittedName>
</protein>
<evidence type="ECO:0000256" key="7">
    <source>
        <dbReference type="SAM" id="MobiDB-lite"/>
    </source>
</evidence>
<dbReference type="CDD" id="cd08760">
    <property type="entry name" value="Cyt_b561_FRRS1_like"/>
    <property type="match status" value="1"/>
</dbReference>
<keyword evidence="5 8" id="KW-1133">Transmembrane helix</keyword>
<evidence type="ECO:0000256" key="8">
    <source>
        <dbReference type="SAM" id="Phobius"/>
    </source>
</evidence>
<evidence type="ECO:0000313" key="13">
    <source>
        <dbReference type="Proteomes" id="UP000799291"/>
    </source>
</evidence>
<evidence type="ECO:0000256" key="3">
    <source>
        <dbReference type="ARBA" id="ARBA00022692"/>
    </source>
</evidence>
<dbReference type="InterPro" id="IPR006593">
    <property type="entry name" value="Cyt_b561/ferric_Rdtase_TM"/>
</dbReference>
<dbReference type="SUPFAM" id="SSF49344">
    <property type="entry name" value="CBD9-like"/>
    <property type="match status" value="1"/>
</dbReference>
<keyword evidence="2" id="KW-0813">Transport</keyword>
<feature type="region of interest" description="Disordered" evidence="7">
    <location>
        <begin position="475"/>
        <end position="514"/>
    </location>
</feature>
<dbReference type="Gene3D" id="1.20.120.1770">
    <property type="match status" value="1"/>
</dbReference>
<keyword evidence="6 8" id="KW-0472">Membrane</keyword>
<feature type="compositionally biased region" description="Low complexity" evidence="7">
    <location>
        <begin position="228"/>
        <end position="242"/>
    </location>
</feature>
<evidence type="ECO:0000313" key="12">
    <source>
        <dbReference type="EMBL" id="KAF2680400.1"/>
    </source>
</evidence>
<evidence type="ECO:0000256" key="2">
    <source>
        <dbReference type="ARBA" id="ARBA00022448"/>
    </source>
</evidence>
<feature type="compositionally biased region" description="Low complexity" evidence="7">
    <location>
        <begin position="185"/>
        <end position="211"/>
    </location>
</feature>
<feature type="signal peptide" evidence="9">
    <location>
        <begin position="1"/>
        <end position="22"/>
    </location>
</feature>
<feature type="transmembrane region" description="Helical" evidence="8">
    <location>
        <begin position="409"/>
        <end position="427"/>
    </location>
</feature>
<evidence type="ECO:0000256" key="5">
    <source>
        <dbReference type="ARBA" id="ARBA00022989"/>
    </source>
</evidence>
<keyword evidence="4" id="KW-0249">Electron transport</keyword>
<feature type="transmembrane region" description="Helical" evidence="8">
    <location>
        <begin position="310"/>
        <end position="332"/>
    </location>
</feature>
<dbReference type="InterPro" id="IPR015920">
    <property type="entry name" value="Cellobiose_DH-like_cyt"/>
</dbReference>
<comment type="subcellular location">
    <subcellularLocation>
        <location evidence="1">Membrane</location>
    </subcellularLocation>
</comment>
<dbReference type="PANTHER" id="PTHR47797:SF1">
    <property type="entry name" value="CYTOCHROME B561 DOMAIN-CONTAINING PROTEIN-RELATED"/>
    <property type="match status" value="1"/>
</dbReference>
<dbReference type="CDD" id="cd09630">
    <property type="entry name" value="CDH_like_cytochrome"/>
    <property type="match status" value="1"/>
</dbReference>
<feature type="region of interest" description="Disordered" evidence="7">
    <location>
        <begin position="185"/>
        <end position="278"/>
    </location>
</feature>
<gene>
    <name evidence="12" type="ORF">K458DRAFT_393045</name>
</gene>
<name>A0A6G1IQY7_9PLEO</name>
<proteinExistence type="predicted"/>
<dbReference type="EMBL" id="MU005597">
    <property type="protein sequence ID" value="KAF2680400.1"/>
    <property type="molecule type" value="Genomic_DNA"/>
</dbReference>
<dbReference type="PROSITE" id="PS50836">
    <property type="entry name" value="DOMON"/>
    <property type="match status" value="1"/>
</dbReference>
<keyword evidence="9" id="KW-0732">Signal</keyword>
<dbReference type="SMART" id="SM00664">
    <property type="entry name" value="DoH"/>
    <property type="match status" value="1"/>
</dbReference>
<feature type="domain" description="Cytochrome b561" evidence="11">
    <location>
        <begin position="278"/>
        <end position="470"/>
    </location>
</feature>
<dbReference type="Proteomes" id="UP000799291">
    <property type="component" value="Unassembled WGS sequence"/>
</dbReference>
<dbReference type="InterPro" id="IPR005018">
    <property type="entry name" value="DOMON_domain"/>
</dbReference>
<dbReference type="AlphaFoldDB" id="A0A6G1IQY7"/>
<keyword evidence="3 8" id="KW-0812">Transmembrane</keyword>
<dbReference type="OrthoDB" id="19261at2759"/>
<evidence type="ECO:0000256" key="1">
    <source>
        <dbReference type="ARBA" id="ARBA00004370"/>
    </source>
</evidence>
<dbReference type="PANTHER" id="PTHR47797">
    <property type="entry name" value="DEHYDROGENASE, PUTATIVE (AFU_ORTHOLOGUE AFUA_8G05805)-RELATED"/>
    <property type="match status" value="1"/>
</dbReference>
<feature type="domain" description="DOMON" evidence="10">
    <location>
        <begin position="31"/>
        <end position="153"/>
    </location>
</feature>
<dbReference type="GO" id="GO:0016020">
    <property type="term" value="C:membrane"/>
    <property type="evidence" value="ECO:0007669"/>
    <property type="project" value="UniProtKB-SubCell"/>
</dbReference>
<feature type="chain" id="PRO_5026071715" evidence="9">
    <location>
        <begin position="23"/>
        <end position="514"/>
    </location>
</feature>
<evidence type="ECO:0000256" key="4">
    <source>
        <dbReference type="ARBA" id="ARBA00022982"/>
    </source>
</evidence>
<dbReference type="Pfam" id="PF16010">
    <property type="entry name" value="CDH-cyt"/>
    <property type="match status" value="1"/>
</dbReference>
<organism evidence="12 13">
    <name type="scientific">Lentithecium fluviatile CBS 122367</name>
    <dbReference type="NCBI Taxonomy" id="1168545"/>
    <lineage>
        <taxon>Eukaryota</taxon>
        <taxon>Fungi</taxon>
        <taxon>Dikarya</taxon>
        <taxon>Ascomycota</taxon>
        <taxon>Pezizomycotina</taxon>
        <taxon>Dothideomycetes</taxon>
        <taxon>Pleosporomycetidae</taxon>
        <taxon>Pleosporales</taxon>
        <taxon>Massarineae</taxon>
        <taxon>Lentitheciaceae</taxon>
        <taxon>Lentithecium</taxon>
    </lineage>
</organism>
<accession>A0A6G1IQY7</accession>
<feature type="compositionally biased region" description="Basic and acidic residues" evidence="7">
    <location>
        <begin position="490"/>
        <end position="505"/>
    </location>
</feature>
<sequence>MRSFRRDAVAAGLLALASHTSAQTANYCPTSDVCYKLNIPDSTASSGSGDIFFQLSAPDTYQWVALGQGSSMSGSNIFVVYTAGNGNVTISPRLGTGEREPNFNSNAQVTLLEGSGVSNGKMVANVKCSSCNTWSGGSASFSDSKGNWIWAAKTGGALDTTDQSASISQHDDEAAFSWEYASAKGGSSVNPLISSSSSGTGTATGTAGVTSCVPRPVSTGGSSGASGSGTRTSTGGASTATTKTDDDDDDHRWGRPTDYSGWSAYPTARPTGESEHDKRQEINYCDDNSNSNSGVTLTSSSGKSTTEKMLIAHGTLAALAMVILFPFGAIAIRLTSFTGLVWVHAAFQGFAYLVYIVAFGLGIYVANQYDLIDEAHPIIGIVVFICLFFQPIFGFLHHSLFKKYQSRTFWSYSHIWLGRSVITLGIINGGLGFELADKMNLSSKSGMIAYSVVAGVVWLAWVAAIVIGERRRKTALANSPPKYTESPGSPRRETEERSDIPHPESGHYAPAKGA</sequence>
<dbReference type="SMART" id="SM00665">
    <property type="entry name" value="B561"/>
    <property type="match status" value="1"/>
</dbReference>
<feature type="transmembrane region" description="Helical" evidence="8">
    <location>
        <begin position="378"/>
        <end position="397"/>
    </location>
</feature>
<evidence type="ECO:0000259" key="10">
    <source>
        <dbReference type="PROSITE" id="PS50836"/>
    </source>
</evidence>
<feature type="transmembrane region" description="Helical" evidence="8">
    <location>
        <begin position="339"/>
        <end position="366"/>
    </location>
</feature>
<dbReference type="Gene3D" id="2.60.40.1210">
    <property type="entry name" value="Cellobiose dehydrogenase, cytochrome domain"/>
    <property type="match status" value="1"/>
</dbReference>
<keyword evidence="13" id="KW-1185">Reference proteome</keyword>